<protein>
    <submittedName>
        <fullName evidence="3">Uncharacterized protein</fullName>
    </submittedName>
</protein>
<evidence type="ECO:0000256" key="2">
    <source>
        <dbReference type="SAM" id="SignalP"/>
    </source>
</evidence>
<comment type="caution">
    <text evidence="3">The sequence shown here is derived from an EMBL/GenBank/DDBJ whole genome shotgun (WGS) entry which is preliminary data.</text>
</comment>
<keyword evidence="1" id="KW-0472">Membrane</keyword>
<dbReference type="EMBL" id="JBCLYO010000016">
    <property type="protein sequence ID" value="KAL0081908.1"/>
    <property type="molecule type" value="Genomic_DNA"/>
</dbReference>
<keyword evidence="1" id="KW-1133">Transmembrane helix</keyword>
<gene>
    <name evidence="3" type="ORF">J3Q64DRAFT_1753987</name>
</gene>
<keyword evidence="2" id="KW-0732">Signal</keyword>
<evidence type="ECO:0000313" key="3">
    <source>
        <dbReference type="EMBL" id="KAL0081908.1"/>
    </source>
</evidence>
<name>A0ABR3AT58_PHYBL</name>
<feature type="chain" id="PRO_5045832845" evidence="2">
    <location>
        <begin position="18"/>
        <end position="81"/>
    </location>
</feature>
<sequence length="81" mass="9252">MIILLILILLISKRSTSVCLSVGLYCTSVYLYFSISISIPGDWGRNTISLVDICFFLSSFSFNLISFFFFFLLIALLYKTK</sequence>
<evidence type="ECO:0000256" key="1">
    <source>
        <dbReference type="SAM" id="Phobius"/>
    </source>
</evidence>
<reference evidence="3 4" key="1">
    <citation type="submission" date="2024-04" db="EMBL/GenBank/DDBJ databases">
        <title>Symmetric and asymmetric DNA N6-adenine methylation regulates different biological responses in Mucorales.</title>
        <authorList>
            <consortium name="Lawrence Berkeley National Laboratory"/>
            <person name="Lax C."/>
            <person name="Mondo S.J."/>
            <person name="Osorio-Concepcion M."/>
            <person name="Muszewska A."/>
            <person name="Corrochano-Luque M."/>
            <person name="Gutierrez G."/>
            <person name="Riley R."/>
            <person name="Lipzen A."/>
            <person name="Guo J."/>
            <person name="Hundley H."/>
            <person name="Amirebrahimi M."/>
            <person name="Ng V."/>
            <person name="Lorenzo-Gutierrez D."/>
            <person name="Binder U."/>
            <person name="Yang J."/>
            <person name="Song Y."/>
            <person name="Canovas D."/>
            <person name="Navarro E."/>
            <person name="Freitag M."/>
            <person name="Gabaldon T."/>
            <person name="Grigoriev I.V."/>
            <person name="Corrochano L.M."/>
            <person name="Nicolas F.E."/>
            <person name="Garre V."/>
        </authorList>
    </citation>
    <scope>NUCLEOTIDE SEQUENCE [LARGE SCALE GENOMIC DNA]</scope>
    <source>
        <strain evidence="3 4">L51</strain>
    </source>
</reference>
<organism evidence="3 4">
    <name type="scientific">Phycomyces blakesleeanus</name>
    <dbReference type="NCBI Taxonomy" id="4837"/>
    <lineage>
        <taxon>Eukaryota</taxon>
        <taxon>Fungi</taxon>
        <taxon>Fungi incertae sedis</taxon>
        <taxon>Mucoromycota</taxon>
        <taxon>Mucoromycotina</taxon>
        <taxon>Mucoromycetes</taxon>
        <taxon>Mucorales</taxon>
        <taxon>Phycomycetaceae</taxon>
        <taxon>Phycomyces</taxon>
    </lineage>
</organism>
<dbReference type="Proteomes" id="UP001448207">
    <property type="component" value="Unassembled WGS sequence"/>
</dbReference>
<feature type="signal peptide" evidence="2">
    <location>
        <begin position="1"/>
        <end position="17"/>
    </location>
</feature>
<proteinExistence type="predicted"/>
<accession>A0ABR3AT58</accession>
<keyword evidence="4" id="KW-1185">Reference proteome</keyword>
<keyword evidence="1" id="KW-0812">Transmembrane</keyword>
<evidence type="ECO:0000313" key="4">
    <source>
        <dbReference type="Proteomes" id="UP001448207"/>
    </source>
</evidence>
<feature type="transmembrane region" description="Helical" evidence="1">
    <location>
        <begin position="55"/>
        <end position="78"/>
    </location>
</feature>